<comment type="caution">
    <text evidence="1">The sequence shown here is derived from an EMBL/GenBank/DDBJ whole genome shotgun (WGS) entry which is preliminary data.</text>
</comment>
<dbReference type="AlphaFoldDB" id="A0A8J8K9L2"/>
<reference evidence="1" key="1">
    <citation type="submission" date="2020-05" db="EMBL/GenBank/DDBJ databases">
        <title>Genomic Encyclopedia of Type Strains, Phase IV (KMG-V): Genome sequencing to study the core and pangenomes of soil and plant-associated prokaryotes.</title>
        <authorList>
            <person name="Whitman W."/>
        </authorList>
    </citation>
    <scope>NUCLEOTIDE SEQUENCE</scope>
    <source>
        <strain evidence="1">16F</strain>
    </source>
</reference>
<sequence length="41" mass="4832">MFISLESRIAASVCLEQLYFNPIKNRIVCLTKICRNLWTDK</sequence>
<name>A0A8J8K9L2_9FLAO</name>
<accession>A0A8J8K9L2</accession>
<keyword evidence="2" id="KW-1185">Reference proteome</keyword>
<dbReference type="EMBL" id="JABSNO010000017">
    <property type="protein sequence ID" value="NRS93182.1"/>
    <property type="molecule type" value="Genomic_DNA"/>
</dbReference>
<gene>
    <name evidence="1" type="ORF">HNQ03_002269</name>
</gene>
<dbReference type="Proteomes" id="UP000610746">
    <property type="component" value="Unassembled WGS sequence"/>
</dbReference>
<proteinExistence type="predicted"/>
<evidence type="ECO:0000313" key="1">
    <source>
        <dbReference type="EMBL" id="NRS93182.1"/>
    </source>
</evidence>
<protein>
    <submittedName>
        <fullName evidence="1">Uncharacterized protein</fullName>
    </submittedName>
</protein>
<organism evidence="1 2">
    <name type="scientific">Frigoriflavimonas asaccharolytica</name>
    <dbReference type="NCBI Taxonomy" id="2735899"/>
    <lineage>
        <taxon>Bacteria</taxon>
        <taxon>Pseudomonadati</taxon>
        <taxon>Bacteroidota</taxon>
        <taxon>Flavobacteriia</taxon>
        <taxon>Flavobacteriales</taxon>
        <taxon>Weeksellaceae</taxon>
        <taxon>Frigoriflavimonas</taxon>
    </lineage>
</organism>
<evidence type="ECO:0000313" key="2">
    <source>
        <dbReference type="Proteomes" id="UP000610746"/>
    </source>
</evidence>